<proteinExistence type="predicted"/>
<dbReference type="PANTHER" id="PTHR34835">
    <property type="entry name" value="OS07G0283600 PROTEIN-RELATED"/>
    <property type="match status" value="1"/>
</dbReference>
<feature type="compositionally biased region" description="Basic and acidic residues" evidence="1">
    <location>
        <begin position="39"/>
        <end position="57"/>
    </location>
</feature>
<feature type="region of interest" description="Disordered" evidence="1">
    <location>
        <begin position="22"/>
        <end position="60"/>
    </location>
</feature>
<dbReference type="AlphaFoldDB" id="A0A9K3H4W2"/>
<evidence type="ECO:0000256" key="1">
    <source>
        <dbReference type="SAM" id="MobiDB-lite"/>
    </source>
</evidence>
<dbReference type="Gramene" id="mRNA:HanXRQr2_Chr14g0625931">
    <property type="protein sequence ID" value="CDS:HanXRQr2_Chr14g0625931.1"/>
    <property type="gene ID" value="HanXRQr2_Chr14g0625931"/>
</dbReference>
<evidence type="ECO:0000313" key="2">
    <source>
        <dbReference type="EMBL" id="KAF5767577.1"/>
    </source>
</evidence>
<organism evidence="2 3">
    <name type="scientific">Helianthus annuus</name>
    <name type="common">Common sunflower</name>
    <dbReference type="NCBI Taxonomy" id="4232"/>
    <lineage>
        <taxon>Eukaryota</taxon>
        <taxon>Viridiplantae</taxon>
        <taxon>Streptophyta</taxon>
        <taxon>Embryophyta</taxon>
        <taxon>Tracheophyta</taxon>
        <taxon>Spermatophyta</taxon>
        <taxon>Magnoliopsida</taxon>
        <taxon>eudicotyledons</taxon>
        <taxon>Gunneridae</taxon>
        <taxon>Pentapetalae</taxon>
        <taxon>asterids</taxon>
        <taxon>campanulids</taxon>
        <taxon>Asterales</taxon>
        <taxon>Asteraceae</taxon>
        <taxon>Asteroideae</taxon>
        <taxon>Heliantheae alliance</taxon>
        <taxon>Heliantheae</taxon>
        <taxon>Helianthus</taxon>
    </lineage>
</organism>
<comment type="caution">
    <text evidence="2">The sequence shown here is derived from an EMBL/GenBank/DDBJ whole genome shotgun (WGS) entry which is preliminary data.</text>
</comment>
<reference evidence="2" key="1">
    <citation type="journal article" date="2017" name="Nature">
        <title>The sunflower genome provides insights into oil metabolism, flowering and Asterid evolution.</title>
        <authorList>
            <person name="Badouin H."/>
            <person name="Gouzy J."/>
            <person name="Grassa C.J."/>
            <person name="Murat F."/>
            <person name="Staton S.E."/>
            <person name="Cottret L."/>
            <person name="Lelandais-Briere C."/>
            <person name="Owens G.L."/>
            <person name="Carrere S."/>
            <person name="Mayjonade B."/>
            <person name="Legrand L."/>
            <person name="Gill N."/>
            <person name="Kane N.C."/>
            <person name="Bowers J.E."/>
            <person name="Hubner S."/>
            <person name="Bellec A."/>
            <person name="Berard A."/>
            <person name="Berges H."/>
            <person name="Blanchet N."/>
            <person name="Boniface M.C."/>
            <person name="Brunel D."/>
            <person name="Catrice O."/>
            <person name="Chaidir N."/>
            <person name="Claudel C."/>
            <person name="Donnadieu C."/>
            <person name="Faraut T."/>
            <person name="Fievet G."/>
            <person name="Helmstetter N."/>
            <person name="King M."/>
            <person name="Knapp S.J."/>
            <person name="Lai Z."/>
            <person name="Le Paslier M.C."/>
            <person name="Lippi Y."/>
            <person name="Lorenzon L."/>
            <person name="Mandel J.R."/>
            <person name="Marage G."/>
            <person name="Marchand G."/>
            <person name="Marquand E."/>
            <person name="Bret-Mestries E."/>
            <person name="Morien E."/>
            <person name="Nambeesan S."/>
            <person name="Nguyen T."/>
            <person name="Pegot-Espagnet P."/>
            <person name="Pouilly N."/>
            <person name="Raftis F."/>
            <person name="Sallet E."/>
            <person name="Schiex T."/>
            <person name="Thomas J."/>
            <person name="Vandecasteele C."/>
            <person name="Vares D."/>
            <person name="Vear F."/>
            <person name="Vautrin S."/>
            <person name="Crespi M."/>
            <person name="Mangin B."/>
            <person name="Burke J.M."/>
            <person name="Salse J."/>
            <person name="Munos S."/>
            <person name="Vincourt P."/>
            <person name="Rieseberg L.H."/>
            <person name="Langlade N.B."/>
        </authorList>
    </citation>
    <scope>NUCLEOTIDE SEQUENCE</scope>
    <source>
        <tissue evidence="2">Leaves</tissue>
    </source>
</reference>
<keyword evidence="3" id="KW-1185">Reference proteome</keyword>
<sequence length="148" mass="17297">MMEMMMILNHLFKILEKGAKHKKKRANNRTDEDDDDFQEPIKKMRVGKQDKVRDATKPTKTIKVPEPIRVERRPFYAYHHEALILRCSPSSFLDTIRQFTEARIADVKSMGFGPVLDINVNYICTHLGYWLVRNYDEQDSTLNIGIIG</sequence>
<evidence type="ECO:0000313" key="3">
    <source>
        <dbReference type="Proteomes" id="UP000215914"/>
    </source>
</evidence>
<name>A0A9K3H4W2_HELAN</name>
<dbReference type="PANTHER" id="PTHR34835:SF90">
    <property type="entry name" value="AMINOTRANSFERASE-LIKE PLANT MOBILE DOMAIN-CONTAINING PROTEIN"/>
    <property type="match status" value="1"/>
</dbReference>
<reference evidence="2" key="2">
    <citation type="submission" date="2020-06" db="EMBL/GenBank/DDBJ databases">
        <title>Helianthus annuus Genome sequencing and assembly Release 2.</title>
        <authorList>
            <person name="Gouzy J."/>
            <person name="Langlade N."/>
            <person name="Munos S."/>
        </authorList>
    </citation>
    <scope>NUCLEOTIDE SEQUENCE</scope>
    <source>
        <tissue evidence="2">Leaves</tissue>
    </source>
</reference>
<gene>
    <name evidence="2" type="ORF">HanXRQr2_Chr14g0625931</name>
</gene>
<dbReference type="EMBL" id="MNCJ02000329">
    <property type="protein sequence ID" value="KAF5767577.1"/>
    <property type="molecule type" value="Genomic_DNA"/>
</dbReference>
<protein>
    <submittedName>
        <fullName evidence="2">Uncharacterized protein</fullName>
    </submittedName>
</protein>
<accession>A0A9K3H4W2</accession>
<dbReference type="Proteomes" id="UP000215914">
    <property type="component" value="Unassembled WGS sequence"/>
</dbReference>